<dbReference type="Pfam" id="PF00403">
    <property type="entry name" value="HMA"/>
    <property type="match status" value="1"/>
</dbReference>
<dbReference type="InterPro" id="IPR036163">
    <property type="entry name" value="HMA_dom_sf"/>
</dbReference>
<evidence type="ECO:0000256" key="6">
    <source>
        <dbReference type="SAM" id="Coils"/>
    </source>
</evidence>
<dbReference type="EnsemblPlants" id="QL08p004668:mrna">
    <property type="protein sequence ID" value="QL08p004668:mrna"/>
    <property type="gene ID" value="QL08p004668"/>
</dbReference>
<dbReference type="InterPro" id="IPR006121">
    <property type="entry name" value="HMA_dom"/>
</dbReference>
<dbReference type="EMBL" id="LRBV02000008">
    <property type="status" value="NOT_ANNOTATED_CDS"/>
    <property type="molecule type" value="Genomic_DNA"/>
</dbReference>
<keyword evidence="3" id="KW-0449">Lipoprotein</keyword>
<feature type="compositionally biased region" description="Basic and acidic residues" evidence="7">
    <location>
        <begin position="438"/>
        <end position="463"/>
    </location>
</feature>
<evidence type="ECO:0000256" key="5">
    <source>
        <dbReference type="ARBA" id="ARBA00024045"/>
    </source>
</evidence>
<dbReference type="PANTHER" id="PTHR45868:SF53">
    <property type="entry name" value="HYDROXYPROLINE-RICH GLYCOPROTEIN FAMILY PROTEIN"/>
    <property type="match status" value="1"/>
</dbReference>
<name>A0A7N2M8M7_QUELO</name>
<feature type="domain" description="HMA" evidence="8">
    <location>
        <begin position="299"/>
        <end position="341"/>
    </location>
</feature>
<dbReference type="Proteomes" id="UP000594261">
    <property type="component" value="Chromosome 8"/>
</dbReference>
<evidence type="ECO:0000313" key="9">
    <source>
        <dbReference type="EnsemblPlants" id="QL08p004668:mrna"/>
    </source>
</evidence>
<dbReference type="Gene3D" id="3.30.70.100">
    <property type="match status" value="1"/>
</dbReference>
<accession>A0A7N2M8M7</accession>
<organism evidence="9 10">
    <name type="scientific">Quercus lobata</name>
    <name type="common">Valley oak</name>
    <dbReference type="NCBI Taxonomy" id="97700"/>
    <lineage>
        <taxon>Eukaryota</taxon>
        <taxon>Viridiplantae</taxon>
        <taxon>Streptophyta</taxon>
        <taxon>Embryophyta</taxon>
        <taxon>Tracheophyta</taxon>
        <taxon>Spermatophyta</taxon>
        <taxon>Magnoliopsida</taxon>
        <taxon>eudicotyledons</taxon>
        <taxon>Gunneridae</taxon>
        <taxon>Pentapetalae</taxon>
        <taxon>rosids</taxon>
        <taxon>fabids</taxon>
        <taxon>Fagales</taxon>
        <taxon>Fagaceae</taxon>
        <taxon>Quercus</taxon>
    </lineage>
</organism>
<dbReference type="AlphaFoldDB" id="A0A7N2M8M7"/>
<evidence type="ECO:0000313" key="10">
    <source>
        <dbReference type="Proteomes" id="UP000594261"/>
    </source>
</evidence>
<evidence type="ECO:0000256" key="3">
    <source>
        <dbReference type="ARBA" id="ARBA00023288"/>
    </source>
</evidence>
<dbReference type="Gramene" id="QL08p004668:mrna">
    <property type="protein sequence ID" value="QL08p004668:mrna"/>
    <property type="gene ID" value="QL08p004668"/>
</dbReference>
<evidence type="ECO:0000256" key="7">
    <source>
        <dbReference type="SAM" id="MobiDB-lite"/>
    </source>
</evidence>
<reference evidence="9 10" key="1">
    <citation type="journal article" date="2016" name="G3 (Bethesda)">
        <title>First Draft Assembly and Annotation of the Genome of a California Endemic Oak Quercus lobata Nee (Fagaceae).</title>
        <authorList>
            <person name="Sork V.L."/>
            <person name="Fitz-Gibbon S.T."/>
            <person name="Puiu D."/>
            <person name="Crepeau M."/>
            <person name="Gugger P.F."/>
            <person name="Sherman R."/>
            <person name="Stevens K."/>
            <person name="Langley C.H."/>
            <person name="Pellegrini M."/>
            <person name="Salzberg S.L."/>
        </authorList>
    </citation>
    <scope>NUCLEOTIDE SEQUENCE [LARGE SCALE GENOMIC DNA]</scope>
    <source>
        <strain evidence="9 10">cv. SW786</strain>
    </source>
</reference>
<evidence type="ECO:0000259" key="8">
    <source>
        <dbReference type="Pfam" id="PF00403"/>
    </source>
</evidence>
<dbReference type="PANTHER" id="PTHR45868">
    <property type="entry name" value="HEAVY METAL-ASSOCIATED ISOPRENYLATED PLANT PROTEIN 33-RELATED"/>
    <property type="match status" value="1"/>
</dbReference>
<dbReference type="GO" id="GO:0046872">
    <property type="term" value="F:metal ion binding"/>
    <property type="evidence" value="ECO:0007669"/>
    <property type="project" value="UniProtKB-KW"/>
</dbReference>
<keyword evidence="4" id="KW-0636">Prenylation</keyword>
<proteinExistence type="inferred from homology"/>
<feature type="coiled-coil region" evidence="6">
    <location>
        <begin position="30"/>
        <end position="57"/>
    </location>
</feature>
<evidence type="ECO:0000256" key="4">
    <source>
        <dbReference type="ARBA" id="ARBA00023289"/>
    </source>
</evidence>
<keyword evidence="6" id="KW-0175">Coiled coil</keyword>
<keyword evidence="2" id="KW-0479">Metal-binding</keyword>
<dbReference type="InParanoid" id="A0A7N2M8M7"/>
<protein>
    <recommendedName>
        <fullName evidence="8">HMA domain-containing protein</fullName>
    </recommendedName>
</protein>
<sequence length="560" mass="63859">MSSIDLYLYYGGKPCSDVTHGVTHEESGKKLEIIQLKKRWEINLKKLEKKIMKELDLDSRFHDIKIIYHAPHAVFSDRIVFTPIEIKGNKHVKIMFDRINSTPQLKAAEFYISVEPRTEVGSEDVQQTTLEGGGGEELPSLHEDGHSTLTLCTIVGGYTLPCHKTPTPIEYVDHYENANNVHNDVVDDHDDDAMEFHDDIGDHIGVQHVTDIVPSYEAHSPSFHANIWDNIVVPSNVEIPFSSSWVRVMNFSKMLIFPNKEAISNSLSTTAEVTKVQAELESPFKTCVLKVNSQYETWKRKVMEVLQNVGGVYNISIDAEEGTVKVTGRVNPNTLLRVLERYRRHAEVKWIRFDGEVRERGYYYYGENGYVPSPYAPAPYGVSYHYPVSAGYEYPPIPYGGLDYPCVWKRRRKTQIQKKSSTIAISPARSRDQRRRRDLAIDASRDRAVDRDQRRGQDCDRRVARSRSRDGVRSRLTLREIAPSIVILVEGEIAINCAISRWRDLAKVRSRSSRRRTGAREIGAAWSSESAGDHRTDWNVLLLSRARALSLSLSLFPEML</sequence>
<evidence type="ECO:0000256" key="2">
    <source>
        <dbReference type="ARBA" id="ARBA00022723"/>
    </source>
</evidence>
<evidence type="ECO:0000256" key="1">
    <source>
        <dbReference type="ARBA" id="ARBA00022481"/>
    </source>
</evidence>
<dbReference type="SUPFAM" id="SSF55008">
    <property type="entry name" value="HMA, heavy metal-associated domain"/>
    <property type="match status" value="1"/>
</dbReference>
<feature type="region of interest" description="Disordered" evidence="7">
    <location>
        <begin position="419"/>
        <end position="463"/>
    </location>
</feature>
<comment type="similarity">
    <text evidence="5">Belongs to the HIPP family.</text>
</comment>
<keyword evidence="10" id="KW-1185">Reference proteome</keyword>
<reference evidence="9" key="2">
    <citation type="submission" date="2021-01" db="UniProtKB">
        <authorList>
            <consortium name="EnsemblPlants"/>
        </authorList>
    </citation>
    <scope>IDENTIFICATION</scope>
</reference>
<keyword evidence="1" id="KW-0488">Methylation</keyword>